<organism evidence="1 2">
    <name type="scientific">Rhododendron molle</name>
    <name type="common">Chinese azalea</name>
    <name type="synonym">Azalea mollis</name>
    <dbReference type="NCBI Taxonomy" id="49168"/>
    <lineage>
        <taxon>Eukaryota</taxon>
        <taxon>Viridiplantae</taxon>
        <taxon>Streptophyta</taxon>
        <taxon>Embryophyta</taxon>
        <taxon>Tracheophyta</taxon>
        <taxon>Spermatophyta</taxon>
        <taxon>Magnoliopsida</taxon>
        <taxon>eudicotyledons</taxon>
        <taxon>Gunneridae</taxon>
        <taxon>Pentapetalae</taxon>
        <taxon>asterids</taxon>
        <taxon>Ericales</taxon>
        <taxon>Ericaceae</taxon>
        <taxon>Ericoideae</taxon>
        <taxon>Rhodoreae</taxon>
        <taxon>Rhododendron</taxon>
    </lineage>
</organism>
<accession>A0ACC0MF21</accession>
<keyword evidence="2" id="KW-1185">Reference proteome</keyword>
<evidence type="ECO:0000313" key="1">
    <source>
        <dbReference type="EMBL" id="KAI8539169.1"/>
    </source>
</evidence>
<protein>
    <submittedName>
        <fullName evidence="1">Uncharacterized protein</fullName>
    </submittedName>
</protein>
<proteinExistence type="predicted"/>
<comment type="caution">
    <text evidence="1">The sequence shown here is derived from an EMBL/GenBank/DDBJ whole genome shotgun (WGS) entry which is preliminary data.</text>
</comment>
<sequence>MYHVWRQRNNRIFRRESLSLHQLIAKIENDVRALISSWRSIKRSDLNLLICCKWAISHRVFGPRS</sequence>
<dbReference type="EMBL" id="CM046396">
    <property type="protein sequence ID" value="KAI8539169.1"/>
    <property type="molecule type" value="Genomic_DNA"/>
</dbReference>
<gene>
    <name evidence="1" type="ORF">RHMOL_Rhmol09G0160400</name>
</gene>
<dbReference type="Proteomes" id="UP001062846">
    <property type="component" value="Chromosome 9"/>
</dbReference>
<name>A0ACC0MF21_RHOML</name>
<evidence type="ECO:0000313" key="2">
    <source>
        <dbReference type="Proteomes" id="UP001062846"/>
    </source>
</evidence>
<reference evidence="1" key="1">
    <citation type="submission" date="2022-02" db="EMBL/GenBank/DDBJ databases">
        <title>Plant Genome Project.</title>
        <authorList>
            <person name="Zhang R.-G."/>
        </authorList>
    </citation>
    <scope>NUCLEOTIDE SEQUENCE</scope>
    <source>
        <strain evidence="1">AT1</strain>
    </source>
</reference>